<feature type="domain" description="HTH myb-type" evidence="8">
    <location>
        <begin position="107"/>
        <end position="162"/>
    </location>
</feature>
<feature type="domain" description="Myb-like" evidence="7">
    <location>
        <begin position="107"/>
        <end position="158"/>
    </location>
</feature>
<dbReference type="InterPro" id="IPR001005">
    <property type="entry name" value="SANT/Myb"/>
</dbReference>
<dbReference type="CDD" id="cd00167">
    <property type="entry name" value="SANT"/>
    <property type="match status" value="3"/>
</dbReference>
<reference evidence="9" key="1">
    <citation type="journal article" date="2020" name="Fungal Divers.">
        <title>Resolving the Mortierellaceae phylogeny through synthesis of multi-gene phylogenetics and phylogenomics.</title>
        <authorList>
            <person name="Vandepol N."/>
            <person name="Liber J."/>
            <person name="Desiro A."/>
            <person name="Na H."/>
            <person name="Kennedy M."/>
            <person name="Barry K."/>
            <person name="Grigoriev I.V."/>
            <person name="Miller A.N."/>
            <person name="O'Donnell K."/>
            <person name="Stajich J.E."/>
            <person name="Bonito G."/>
        </authorList>
    </citation>
    <scope>NUCLEOTIDE SEQUENCE</scope>
    <source>
        <strain evidence="9">NVP60</strain>
    </source>
</reference>
<gene>
    <name evidence="9" type="primary">MYBL1</name>
    <name evidence="9" type="ORF">BGZ97_004841</name>
</gene>
<sequence>MEHSMERLTFNSPNPSSAASAVSMASIHGNGYPHHHPFAFTSATMHSHPQSTYTDGPWQRHEDHLLNEAVNTYGTKSWKSVADYAFPDGSRDRNECMHRWRALSSIRPRQVKGPWTDEEDRKLRDLVNEYGPEKWVFIASRIGSRTGKQCRERWHNHLDPLINKAPFTHEEDMRILELYNQLGSKWAEMAKHMPGRPDNAIKNHFNTTMQRKKRRMSMPVIHSEYPYHHNQVHSSLRHHSSNSNGNNSNGNNNNGQQHLHHLHHQFLSSSASGFRAGPGAVVSAPFVSAAVVGGGGVQSTPATTSPLSTSSTSPLEPSMSMPGGNGNFHNIPNAMARFMPYERRHSLPISSILAPFSTSSSSSSFSSPPLSNNSSSGSLILPSPPKTPDVTRRKSTLSSWCITPPPGRTQFASNVMQTPYSSSSSSIASSASSSSPSLGGSPTFNNNNNNMTLPGIASFVHASNQQQSSTPSLAPLFKHRNGSLPSLYSLDPNPVMKRSASDPSTSIHYHRQPLLGGSLTPSSSSSASSLATSPPSLPLAPPSAASSITPSVRHIQTIVDTDCGRAMKRERSQKAEITAGRLQHQRLSLHGHSHGHIEYCQRRYNHSNAEDDDEDMLSSDQESIGLTEDEDLDERDLDDEDDEDDDKDDDDEEEEEMEMASGIVHHHSGRQIYSHSSLNVMSIENLVGPSA</sequence>
<evidence type="ECO:0000313" key="10">
    <source>
        <dbReference type="Proteomes" id="UP000823405"/>
    </source>
</evidence>
<evidence type="ECO:0000256" key="2">
    <source>
        <dbReference type="ARBA" id="ARBA00023015"/>
    </source>
</evidence>
<name>A0A9P6UGM7_9FUNG</name>
<dbReference type="GO" id="GO:0000978">
    <property type="term" value="F:RNA polymerase II cis-regulatory region sequence-specific DNA binding"/>
    <property type="evidence" value="ECO:0007669"/>
    <property type="project" value="TreeGrafter"/>
</dbReference>
<dbReference type="PANTHER" id="PTHR46621">
    <property type="entry name" value="SNRNA-ACTIVATING PROTEIN COMPLEX SUBUNIT 4"/>
    <property type="match status" value="1"/>
</dbReference>
<feature type="compositionally biased region" description="Polar residues" evidence="6">
    <location>
        <begin position="410"/>
        <end position="420"/>
    </location>
</feature>
<dbReference type="PROSITE" id="PS51294">
    <property type="entry name" value="HTH_MYB"/>
    <property type="match status" value="2"/>
</dbReference>
<dbReference type="OrthoDB" id="2143914at2759"/>
<feature type="region of interest" description="Disordered" evidence="6">
    <location>
        <begin position="296"/>
        <end position="324"/>
    </location>
</feature>
<dbReference type="EMBL" id="JAAAIN010002243">
    <property type="protein sequence ID" value="KAG0295341.1"/>
    <property type="molecule type" value="Genomic_DNA"/>
</dbReference>
<feature type="compositionally biased region" description="Low complexity" evidence="6">
    <location>
        <begin position="363"/>
        <end position="381"/>
    </location>
</feature>
<protein>
    <submittedName>
        <fullName evidence="9">Myb- protein A</fullName>
    </submittedName>
</protein>
<feature type="domain" description="HTH myb-type" evidence="8">
    <location>
        <begin position="163"/>
        <end position="213"/>
    </location>
</feature>
<feature type="compositionally biased region" description="Low complexity" evidence="6">
    <location>
        <begin position="513"/>
        <end position="534"/>
    </location>
</feature>
<evidence type="ECO:0000256" key="5">
    <source>
        <dbReference type="ARBA" id="ARBA00023242"/>
    </source>
</evidence>
<dbReference type="PROSITE" id="PS50090">
    <property type="entry name" value="MYB_LIKE"/>
    <property type="match status" value="3"/>
</dbReference>
<keyword evidence="3" id="KW-0238">DNA-binding</keyword>
<evidence type="ECO:0000256" key="6">
    <source>
        <dbReference type="SAM" id="MobiDB-lite"/>
    </source>
</evidence>
<evidence type="ECO:0000313" key="9">
    <source>
        <dbReference type="EMBL" id="KAG0295341.1"/>
    </source>
</evidence>
<comment type="caution">
    <text evidence="9">The sequence shown here is derived from an EMBL/GenBank/DDBJ whole genome shotgun (WGS) entry which is preliminary data.</text>
</comment>
<dbReference type="SMART" id="SM00717">
    <property type="entry name" value="SANT"/>
    <property type="match status" value="3"/>
</dbReference>
<dbReference type="FunFam" id="1.10.10.60:FF:000010">
    <property type="entry name" value="Transcriptional activator Myb isoform A"/>
    <property type="match status" value="1"/>
</dbReference>
<keyword evidence="2" id="KW-0805">Transcription regulation</keyword>
<keyword evidence="5" id="KW-0539">Nucleus</keyword>
<feature type="compositionally biased region" description="Low complexity" evidence="6">
    <location>
        <begin position="421"/>
        <end position="449"/>
    </location>
</feature>
<evidence type="ECO:0000259" key="7">
    <source>
        <dbReference type="PROSITE" id="PS50090"/>
    </source>
</evidence>
<evidence type="ECO:0000256" key="3">
    <source>
        <dbReference type="ARBA" id="ARBA00023125"/>
    </source>
</evidence>
<feature type="compositionally biased region" description="Low complexity" evidence="6">
    <location>
        <begin position="299"/>
        <end position="322"/>
    </location>
</feature>
<dbReference type="Pfam" id="PF00249">
    <property type="entry name" value="Myb_DNA-binding"/>
    <property type="match status" value="1"/>
</dbReference>
<dbReference type="InterPro" id="IPR051575">
    <property type="entry name" value="Myb-like_DNA-bd"/>
</dbReference>
<feature type="region of interest" description="Disordered" evidence="6">
    <location>
        <begin position="1"/>
        <end position="21"/>
    </location>
</feature>
<dbReference type="Gene3D" id="1.10.10.60">
    <property type="entry name" value="Homeodomain-like"/>
    <property type="match status" value="3"/>
</dbReference>
<feature type="domain" description="Myb-like" evidence="7">
    <location>
        <begin position="159"/>
        <end position="209"/>
    </location>
</feature>
<dbReference type="GO" id="GO:0042795">
    <property type="term" value="P:snRNA transcription by RNA polymerase II"/>
    <property type="evidence" value="ECO:0007669"/>
    <property type="project" value="TreeGrafter"/>
</dbReference>
<feature type="region of interest" description="Disordered" evidence="6">
    <location>
        <begin position="232"/>
        <end position="257"/>
    </location>
</feature>
<feature type="compositionally biased region" description="Acidic residues" evidence="6">
    <location>
        <begin position="627"/>
        <end position="658"/>
    </location>
</feature>
<feature type="compositionally biased region" description="Low complexity" evidence="6">
    <location>
        <begin position="241"/>
        <end position="257"/>
    </location>
</feature>
<feature type="region of interest" description="Disordered" evidence="6">
    <location>
        <begin position="363"/>
        <end position="449"/>
    </location>
</feature>
<evidence type="ECO:0000256" key="1">
    <source>
        <dbReference type="ARBA" id="ARBA00022737"/>
    </source>
</evidence>
<dbReference type="SUPFAM" id="SSF46689">
    <property type="entry name" value="Homeodomain-like"/>
    <property type="match status" value="2"/>
</dbReference>
<dbReference type="InterPro" id="IPR009057">
    <property type="entry name" value="Homeodomain-like_sf"/>
</dbReference>
<keyword evidence="4" id="KW-0804">Transcription</keyword>
<dbReference type="GO" id="GO:0019185">
    <property type="term" value="C:snRNA-activating protein complex"/>
    <property type="evidence" value="ECO:0007669"/>
    <property type="project" value="TreeGrafter"/>
</dbReference>
<feature type="region of interest" description="Disordered" evidence="6">
    <location>
        <begin position="609"/>
        <end position="677"/>
    </location>
</feature>
<dbReference type="Pfam" id="PF13921">
    <property type="entry name" value="Myb_DNA-bind_6"/>
    <property type="match status" value="1"/>
</dbReference>
<dbReference type="PANTHER" id="PTHR46621:SF1">
    <property type="entry name" value="SNRNA-ACTIVATING PROTEIN COMPLEX SUBUNIT 4"/>
    <property type="match status" value="1"/>
</dbReference>
<feature type="region of interest" description="Disordered" evidence="6">
    <location>
        <begin position="485"/>
        <end position="551"/>
    </location>
</feature>
<proteinExistence type="predicted"/>
<feature type="compositionally biased region" description="Low complexity" evidence="6">
    <location>
        <begin position="11"/>
        <end position="21"/>
    </location>
</feature>
<dbReference type="InterPro" id="IPR017930">
    <property type="entry name" value="Myb_dom"/>
</dbReference>
<organism evidence="9 10">
    <name type="scientific">Linnemannia gamsii</name>
    <dbReference type="NCBI Taxonomy" id="64522"/>
    <lineage>
        <taxon>Eukaryota</taxon>
        <taxon>Fungi</taxon>
        <taxon>Fungi incertae sedis</taxon>
        <taxon>Mucoromycota</taxon>
        <taxon>Mortierellomycotina</taxon>
        <taxon>Mortierellomycetes</taxon>
        <taxon>Mortierellales</taxon>
        <taxon>Mortierellaceae</taxon>
        <taxon>Linnemannia</taxon>
    </lineage>
</organism>
<dbReference type="Proteomes" id="UP000823405">
    <property type="component" value="Unassembled WGS sequence"/>
</dbReference>
<dbReference type="GO" id="GO:0042796">
    <property type="term" value="P:snRNA transcription by RNA polymerase III"/>
    <property type="evidence" value="ECO:0007669"/>
    <property type="project" value="TreeGrafter"/>
</dbReference>
<dbReference type="AlphaFoldDB" id="A0A9P6UGM7"/>
<feature type="domain" description="Myb-like" evidence="7">
    <location>
        <begin position="50"/>
        <end position="104"/>
    </location>
</feature>
<keyword evidence="1" id="KW-0677">Repeat</keyword>
<accession>A0A9P6UGM7</accession>
<dbReference type="GO" id="GO:0001006">
    <property type="term" value="F:RNA polymerase III type 3 promoter sequence-specific DNA binding"/>
    <property type="evidence" value="ECO:0007669"/>
    <property type="project" value="TreeGrafter"/>
</dbReference>
<keyword evidence="10" id="KW-1185">Reference proteome</keyword>
<evidence type="ECO:0000259" key="8">
    <source>
        <dbReference type="PROSITE" id="PS51294"/>
    </source>
</evidence>
<evidence type="ECO:0000256" key="4">
    <source>
        <dbReference type="ARBA" id="ARBA00023163"/>
    </source>
</evidence>